<evidence type="ECO:0000259" key="2">
    <source>
        <dbReference type="Pfam" id="PF18435"/>
    </source>
</evidence>
<protein>
    <submittedName>
        <fullName evidence="3">Peptidase, S9A/B/C family, catalytic domain protein</fullName>
    </submittedName>
</protein>
<dbReference type="EMBL" id="AWEZ01000073">
    <property type="protein sequence ID" value="ERL06035.1"/>
    <property type="molecule type" value="Genomic_DNA"/>
</dbReference>
<feature type="domain" description="Esterase Ig-like N-terminal" evidence="2">
    <location>
        <begin position="4"/>
        <end position="99"/>
    </location>
</feature>
<dbReference type="SUPFAM" id="SSF53474">
    <property type="entry name" value="alpha/beta-Hydrolases"/>
    <property type="match status" value="1"/>
</dbReference>
<accession>U2THT2</accession>
<evidence type="ECO:0000313" key="3">
    <source>
        <dbReference type="EMBL" id="ERL06035.1"/>
    </source>
</evidence>
<dbReference type="AlphaFoldDB" id="U2THT2"/>
<name>U2THT2_9ACTN</name>
<keyword evidence="1" id="KW-0732">Signal</keyword>
<dbReference type="OrthoDB" id="9767239at2"/>
<dbReference type="RefSeq" id="WP_021727420.1">
    <property type="nucleotide sequence ID" value="NZ_AWEZ01000073.1"/>
</dbReference>
<dbReference type="InterPro" id="IPR050955">
    <property type="entry name" value="Plant_Biomass_Hydrol_Est"/>
</dbReference>
<dbReference type="PANTHER" id="PTHR43037:SF1">
    <property type="entry name" value="BLL1128 PROTEIN"/>
    <property type="match status" value="1"/>
</dbReference>
<dbReference type="eggNOG" id="COG4099">
    <property type="taxonomic scope" value="Bacteria"/>
</dbReference>
<gene>
    <name evidence="3" type="ORF">HMPREF1316_0893</name>
</gene>
<dbReference type="InterPro" id="IPR041172">
    <property type="entry name" value="EstA_Ig-like_N"/>
</dbReference>
<dbReference type="Gene3D" id="3.40.50.1820">
    <property type="entry name" value="alpha/beta hydrolase"/>
    <property type="match status" value="1"/>
</dbReference>
<sequence>MARYKTFTTVGDFGPWVKRLILELPSPLWANEVDADAFNVYVERKDPVTGQVVSAKEHGADVRALPSRGFVDVRRAYVSDAQGAPLHEGRYVTLVLPEERLTKRIDGGITQGHLRQSHFRVTQLRTFVPPVAQEPPVVGLVWDEDAGDICPQLEGWDLEGEGTYAGVTMRYASFSPVEGDTGKLPLLLWLHGAGEGDEPYRTVTGNKVVALAEADIQGKLGGAAYVLAPSCPTFWMDSGSGDIEDDNQSIYSNALRALVDEFVAAHADRIDVRRIYVGGLSNGGFMTCRLIADNPGFFAAGVPVCAPWNDRLATEGERAVLAATPLWFVHADDDPLVRPQETALPTYWHLRDLGARDLHLTYYDHLEDETGVYRDEDGRPMRYLGHFAWVGVYHDGPTTDIDGTHVLVDGRPVTLWQWVGAHSLRDGT</sequence>
<dbReference type="Pfam" id="PF18435">
    <property type="entry name" value="EstA_Ig_like"/>
    <property type="match status" value="1"/>
</dbReference>
<reference evidence="3 4" key="1">
    <citation type="submission" date="2013-08" db="EMBL/GenBank/DDBJ databases">
        <authorList>
            <person name="Durkin A.S."/>
            <person name="Haft D.R."/>
            <person name="McCorrison J."/>
            <person name="Torralba M."/>
            <person name="Gillis M."/>
            <person name="Haft D.H."/>
            <person name="Methe B."/>
            <person name="Sutton G."/>
            <person name="Nelson K.E."/>
        </authorList>
    </citation>
    <scope>NUCLEOTIDE SEQUENCE [LARGE SCALE GENOMIC DNA]</scope>
    <source>
        <strain evidence="3 4">F0195</strain>
    </source>
</reference>
<dbReference type="Proteomes" id="UP000016638">
    <property type="component" value="Unassembled WGS sequence"/>
</dbReference>
<evidence type="ECO:0000313" key="4">
    <source>
        <dbReference type="Proteomes" id="UP000016638"/>
    </source>
</evidence>
<dbReference type="PATRIC" id="fig|1125712.3.peg.2560"/>
<dbReference type="STRING" id="1125712.HMPREF1316_0893"/>
<proteinExistence type="predicted"/>
<dbReference type="InterPro" id="IPR029058">
    <property type="entry name" value="AB_hydrolase_fold"/>
</dbReference>
<dbReference type="PANTHER" id="PTHR43037">
    <property type="entry name" value="UNNAMED PRODUCT-RELATED"/>
    <property type="match status" value="1"/>
</dbReference>
<evidence type="ECO:0000256" key="1">
    <source>
        <dbReference type="ARBA" id="ARBA00022729"/>
    </source>
</evidence>
<dbReference type="Gene3D" id="2.60.40.2180">
    <property type="match status" value="1"/>
</dbReference>
<organism evidence="3 4">
    <name type="scientific">Olsenella profusa F0195</name>
    <dbReference type="NCBI Taxonomy" id="1125712"/>
    <lineage>
        <taxon>Bacteria</taxon>
        <taxon>Bacillati</taxon>
        <taxon>Actinomycetota</taxon>
        <taxon>Coriobacteriia</taxon>
        <taxon>Coriobacteriales</taxon>
        <taxon>Atopobiaceae</taxon>
        <taxon>Olsenella</taxon>
    </lineage>
</organism>
<comment type="caution">
    <text evidence="3">The sequence shown here is derived from an EMBL/GenBank/DDBJ whole genome shotgun (WGS) entry which is preliminary data.</text>
</comment>
<keyword evidence="4" id="KW-1185">Reference proteome</keyword>